<dbReference type="OrthoDB" id="3295447at2"/>
<proteinExistence type="predicted"/>
<gene>
    <name evidence="1" type="ORF">LX16_1351</name>
</gene>
<dbReference type="AlphaFoldDB" id="A0A562VCP3"/>
<dbReference type="Proteomes" id="UP000321617">
    <property type="component" value="Unassembled WGS sequence"/>
</dbReference>
<keyword evidence="2" id="KW-1185">Reference proteome</keyword>
<sequence>MGIMADRLSSMVVDVRSPDGRIRATLRHRDELTLYFSGDAYRHYQERTLEYQLARLATLMWVDYQRQYDEAVAAVVGHPVEEDRESWNANRRRFREEQAETKASGMSPGNVVYVENVGMRNWHVVVRDGTVARVPEEEFAAECVGAFHTLMRDHADNMRRLRAKHYGPGFAGTHRSA</sequence>
<protein>
    <submittedName>
        <fullName evidence="1">Uncharacterized protein</fullName>
    </submittedName>
</protein>
<organism evidence="1 2">
    <name type="scientific">Stackebrandtia albiflava</name>
    <dbReference type="NCBI Taxonomy" id="406432"/>
    <lineage>
        <taxon>Bacteria</taxon>
        <taxon>Bacillati</taxon>
        <taxon>Actinomycetota</taxon>
        <taxon>Actinomycetes</taxon>
        <taxon>Glycomycetales</taxon>
        <taxon>Glycomycetaceae</taxon>
        <taxon>Stackebrandtia</taxon>
    </lineage>
</organism>
<dbReference type="EMBL" id="VLLL01000005">
    <property type="protein sequence ID" value="TWJ15640.1"/>
    <property type="molecule type" value="Genomic_DNA"/>
</dbReference>
<evidence type="ECO:0000313" key="1">
    <source>
        <dbReference type="EMBL" id="TWJ15640.1"/>
    </source>
</evidence>
<reference evidence="1 2" key="1">
    <citation type="journal article" date="2013" name="Stand. Genomic Sci.">
        <title>Genomic Encyclopedia of Type Strains, Phase I: The one thousand microbial genomes (KMG-I) project.</title>
        <authorList>
            <person name="Kyrpides N.C."/>
            <person name="Woyke T."/>
            <person name="Eisen J.A."/>
            <person name="Garrity G."/>
            <person name="Lilburn T.G."/>
            <person name="Beck B.J."/>
            <person name="Whitman W.B."/>
            <person name="Hugenholtz P."/>
            <person name="Klenk H.P."/>
        </authorList>
    </citation>
    <scope>NUCLEOTIDE SEQUENCE [LARGE SCALE GENOMIC DNA]</scope>
    <source>
        <strain evidence="1 2">DSM 45044</strain>
    </source>
</reference>
<evidence type="ECO:0000313" key="2">
    <source>
        <dbReference type="Proteomes" id="UP000321617"/>
    </source>
</evidence>
<accession>A0A562VCP3</accession>
<comment type="caution">
    <text evidence="1">The sequence shown here is derived from an EMBL/GenBank/DDBJ whole genome shotgun (WGS) entry which is preliminary data.</text>
</comment>
<name>A0A562VCP3_9ACTN</name>